<accession>A0ABT0EVG7</accession>
<feature type="chain" id="PRO_5045877536" description="Pentapeptide MXKDX repeat protein" evidence="1">
    <location>
        <begin position="23"/>
        <end position="137"/>
    </location>
</feature>
<keyword evidence="3" id="KW-1185">Reference proteome</keyword>
<gene>
    <name evidence="2" type="ORF">L9059_05770</name>
</gene>
<dbReference type="RefSeq" id="WP_247289097.1">
    <property type="nucleotide sequence ID" value="NZ_JAKNRW010000003.1"/>
</dbReference>
<name>A0ABT0EVG7_9PSED</name>
<evidence type="ECO:0008006" key="4">
    <source>
        <dbReference type="Google" id="ProtNLM"/>
    </source>
</evidence>
<evidence type="ECO:0000256" key="1">
    <source>
        <dbReference type="SAM" id="SignalP"/>
    </source>
</evidence>
<reference evidence="2 3" key="1">
    <citation type="submission" date="2022-02" db="EMBL/GenBank/DDBJ databases">
        <title>Comparative genomics of the first Antarctic Pseudomonas spp. capable of biotransforming 2,4,6-Trinitrotoluene.</title>
        <authorList>
            <person name="Cabrera M.A."/>
            <person name="Marquez S.L."/>
            <person name="Perez-Donoso J.M."/>
        </authorList>
    </citation>
    <scope>NUCLEOTIDE SEQUENCE [LARGE SCALE GENOMIC DNA]</scope>
    <source>
        <strain evidence="2 3">TNT19</strain>
    </source>
</reference>
<feature type="signal peptide" evidence="1">
    <location>
        <begin position="1"/>
        <end position="22"/>
    </location>
</feature>
<sequence length="137" mass="14881">MHATLKLILATLLVSSPLIASAVDEHHPAGQTAPAETSEAATPMQNNVMTEQMQKMQAAHDKAAAAKTPAERHAAMQESMKTMKDSMAMMHKNCHGKGMGMGMGMDGNKDGMEMGMMNMMMKMMDQQTSMMNMPMSK</sequence>
<dbReference type="EMBL" id="JAKNRW010000003">
    <property type="protein sequence ID" value="MCK1789700.1"/>
    <property type="molecule type" value="Genomic_DNA"/>
</dbReference>
<comment type="caution">
    <text evidence="2">The sequence shown here is derived from an EMBL/GenBank/DDBJ whole genome shotgun (WGS) entry which is preliminary data.</text>
</comment>
<organism evidence="2 3">
    <name type="scientific">Pseudomonas violetae</name>
    <dbReference type="NCBI Taxonomy" id="2915813"/>
    <lineage>
        <taxon>Bacteria</taxon>
        <taxon>Pseudomonadati</taxon>
        <taxon>Pseudomonadota</taxon>
        <taxon>Gammaproteobacteria</taxon>
        <taxon>Pseudomonadales</taxon>
        <taxon>Pseudomonadaceae</taxon>
        <taxon>Pseudomonas</taxon>
    </lineage>
</organism>
<keyword evidence="1" id="KW-0732">Signal</keyword>
<dbReference type="Proteomes" id="UP001299876">
    <property type="component" value="Unassembled WGS sequence"/>
</dbReference>
<evidence type="ECO:0000313" key="2">
    <source>
        <dbReference type="EMBL" id="MCK1789700.1"/>
    </source>
</evidence>
<proteinExistence type="predicted"/>
<protein>
    <recommendedName>
        <fullName evidence="4">Pentapeptide MXKDX repeat protein</fullName>
    </recommendedName>
</protein>
<evidence type="ECO:0000313" key="3">
    <source>
        <dbReference type="Proteomes" id="UP001299876"/>
    </source>
</evidence>